<dbReference type="PANTHER" id="PTHR10672">
    <property type="entry name" value="ADDUCIN"/>
    <property type="match status" value="1"/>
</dbReference>
<protein>
    <recommendedName>
        <fullName evidence="3">Class II aldolase/adducin N-terminal domain-containing protein</fullName>
    </recommendedName>
</protein>
<feature type="compositionally biased region" description="Basic and acidic residues" evidence="2">
    <location>
        <begin position="2075"/>
        <end position="2086"/>
    </location>
</feature>
<dbReference type="InterPro" id="IPR036409">
    <property type="entry name" value="Aldolase_II/adducin_N_sf"/>
</dbReference>
<reference evidence="4 5" key="1">
    <citation type="journal article" date="2007" name="Nature">
        <title>Evolution of genes and genomes on the Drosophila phylogeny.</title>
        <authorList>
            <consortium name="Drosophila 12 Genomes Consortium"/>
            <person name="Clark A.G."/>
            <person name="Eisen M.B."/>
            <person name="Smith D.R."/>
            <person name="Bergman C.M."/>
            <person name="Oliver B."/>
            <person name="Markow T.A."/>
            <person name="Kaufman T.C."/>
            <person name="Kellis M."/>
            <person name="Gelbart W."/>
            <person name="Iyer V.N."/>
            <person name="Pollard D.A."/>
            <person name="Sackton T.B."/>
            <person name="Larracuente A.M."/>
            <person name="Singh N.D."/>
            <person name="Abad J.P."/>
            <person name="Abt D.N."/>
            <person name="Adryan B."/>
            <person name="Aguade M."/>
            <person name="Akashi H."/>
            <person name="Anderson W.W."/>
            <person name="Aquadro C.F."/>
            <person name="Ardell D.H."/>
            <person name="Arguello R."/>
            <person name="Artieri C.G."/>
            <person name="Barbash D.A."/>
            <person name="Barker D."/>
            <person name="Barsanti P."/>
            <person name="Batterham P."/>
            <person name="Batzoglou S."/>
            <person name="Begun D."/>
            <person name="Bhutkar A."/>
            <person name="Blanco E."/>
            <person name="Bosak S.A."/>
            <person name="Bradley R.K."/>
            <person name="Brand A.D."/>
            <person name="Brent M.R."/>
            <person name="Brooks A.N."/>
            <person name="Brown R.H."/>
            <person name="Butlin R.K."/>
            <person name="Caggese C."/>
            <person name="Calvi B.R."/>
            <person name="Bernardo de Carvalho A."/>
            <person name="Caspi A."/>
            <person name="Castrezana S."/>
            <person name="Celniker S.E."/>
            <person name="Chang J.L."/>
            <person name="Chapple C."/>
            <person name="Chatterji S."/>
            <person name="Chinwalla A."/>
            <person name="Civetta A."/>
            <person name="Clifton S.W."/>
            <person name="Comeron J.M."/>
            <person name="Costello J.C."/>
            <person name="Coyne J.A."/>
            <person name="Daub J."/>
            <person name="David R.G."/>
            <person name="Delcher A.L."/>
            <person name="Delehaunty K."/>
            <person name="Do C.B."/>
            <person name="Ebling H."/>
            <person name="Edwards K."/>
            <person name="Eickbush T."/>
            <person name="Evans J.D."/>
            <person name="Filipski A."/>
            <person name="Findeiss S."/>
            <person name="Freyhult E."/>
            <person name="Fulton L."/>
            <person name="Fulton R."/>
            <person name="Garcia A.C."/>
            <person name="Gardiner A."/>
            <person name="Garfield D.A."/>
            <person name="Garvin B.E."/>
            <person name="Gibson G."/>
            <person name="Gilbert D."/>
            <person name="Gnerre S."/>
            <person name="Godfrey J."/>
            <person name="Good R."/>
            <person name="Gotea V."/>
            <person name="Gravely B."/>
            <person name="Greenberg A.J."/>
            <person name="Griffiths-Jones S."/>
            <person name="Gross S."/>
            <person name="Guigo R."/>
            <person name="Gustafson E.A."/>
            <person name="Haerty W."/>
            <person name="Hahn M.W."/>
            <person name="Halligan D.L."/>
            <person name="Halpern A.L."/>
            <person name="Halter G.M."/>
            <person name="Han M.V."/>
            <person name="Heger A."/>
            <person name="Hillier L."/>
            <person name="Hinrichs A.S."/>
            <person name="Holmes I."/>
            <person name="Hoskins R.A."/>
            <person name="Hubisz M.J."/>
            <person name="Hultmark D."/>
            <person name="Huntley M.A."/>
            <person name="Jaffe D.B."/>
            <person name="Jagadeeshan S."/>
            <person name="Jeck W.R."/>
            <person name="Johnson J."/>
            <person name="Jones C.D."/>
            <person name="Jordan W.C."/>
            <person name="Karpen G.H."/>
            <person name="Kataoka E."/>
            <person name="Keightley P.D."/>
            <person name="Kheradpour P."/>
            <person name="Kirkness E.F."/>
            <person name="Koerich L.B."/>
            <person name="Kristiansen K."/>
            <person name="Kudrna D."/>
            <person name="Kulathinal R.J."/>
            <person name="Kumar S."/>
            <person name="Kwok R."/>
            <person name="Lander E."/>
            <person name="Langley C.H."/>
            <person name="Lapoint R."/>
            <person name="Lazzaro B.P."/>
            <person name="Lee S.J."/>
            <person name="Levesque L."/>
            <person name="Li R."/>
            <person name="Lin C.F."/>
            <person name="Lin M.F."/>
            <person name="Lindblad-Toh K."/>
            <person name="Llopart A."/>
            <person name="Long M."/>
            <person name="Low L."/>
            <person name="Lozovsky E."/>
            <person name="Lu J."/>
            <person name="Luo M."/>
            <person name="Machado C.A."/>
            <person name="Makalowski W."/>
            <person name="Marzo M."/>
            <person name="Matsuda M."/>
            <person name="Matzkin L."/>
            <person name="McAllister B."/>
            <person name="McBride C.S."/>
            <person name="McKernan B."/>
            <person name="McKernan K."/>
            <person name="Mendez-Lago M."/>
            <person name="Minx P."/>
            <person name="Mollenhauer M.U."/>
            <person name="Montooth K."/>
            <person name="Mount S.M."/>
            <person name="Mu X."/>
            <person name="Myers E."/>
            <person name="Negre B."/>
            <person name="Newfeld S."/>
            <person name="Nielsen R."/>
            <person name="Noor M.A."/>
            <person name="O'Grady P."/>
            <person name="Pachter L."/>
            <person name="Papaceit M."/>
            <person name="Parisi M.J."/>
            <person name="Parisi M."/>
            <person name="Parts L."/>
            <person name="Pedersen J.S."/>
            <person name="Pesole G."/>
            <person name="Phillippy A.M."/>
            <person name="Ponting C.P."/>
            <person name="Pop M."/>
            <person name="Porcelli D."/>
            <person name="Powell J.R."/>
            <person name="Prohaska S."/>
            <person name="Pruitt K."/>
            <person name="Puig M."/>
            <person name="Quesneville H."/>
            <person name="Ram K.R."/>
            <person name="Rand D."/>
            <person name="Rasmussen M.D."/>
            <person name="Reed L.K."/>
            <person name="Reenan R."/>
            <person name="Reily A."/>
            <person name="Remington K.A."/>
            <person name="Rieger T.T."/>
            <person name="Ritchie M.G."/>
            <person name="Robin C."/>
            <person name="Rogers Y.H."/>
            <person name="Rohde C."/>
            <person name="Rozas J."/>
            <person name="Rubenfield M.J."/>
            <person name="Ruiz A."/>
            <person name="Russo S."/>
            <person name="Salzberg S.L."/>
            <person name="Sanchez-Gracia A."/>
            <person name="Saranga D.J."/>
            <person name="Sato H."/>
            <person name="Schaeffer S.W."/>
            <person name="Schatz M.C."/>
            <person name="Schlenke T."/>
            <person name="Schwartz R."/>
            <person name="Segarra C."/>
            <person name="Singh R.S."/>
            <person name="Sirot L."/>
            <person name="Sirota M."/>
            <person name="Sisneros N.B."/>
            <person name="Smith C.D."/>
            <person name="Smith T.F."/>
            <person name="Spieth J."/>
            <person name="Stage D.E."/>
            <person name="Stark A."/>
            <person name="Stephan W."/>
            <person name="Strausberg R.L."/>
            <person name="Strempel S."/>
            <person name="Sturgill D."/>
            <person name="Sutton G."/>
            <person name="Sutton G.G."/>
            <person name="Tao W."/>
            <person name="Teichmann S."/>
            <person name="Tobari Y.N."/>
            <person name="Tomimura Y."/>
            <person name="Tsolas J.M."/>
            <person name="Valente V.L."/>
            <person name="Venter E."/>
            <person name="Venter J.C."/>
            <person name="Vicario S."/>
            <person name="Vieira F.G."/>
            <person name="Vilella A.J."/>
            <person name="Villasante A."/>
            <person name="Walenz B."/>
            <person name="Wang J."/>
            <person name="Wasserman M."/>
            <person name="Watts T."/>
            <person name="Wilson D."/>
            <person name="Wilson R.K."/>
            <person name="Wing R.A."/>
            <person name="Wolfner M.F."/>
            <person name="Wong A."/>
            <person name="Wong G.K."/>
            <person name="Wu C.I."/>
            <person name="Wu G."/>
            <person name="Yamamoto D."/>
            <person name="Yang H.P."/>
            <person name="Yang S.P."/>
            <person name="Yorke J.A."/>
            <person name="Yoshida K."/>
            <person name="Zdobnov E."/>
            <person name="Zhang P."/>
            <person name="Zhang Y."/>
            <person name="Zimin A.V."/>
            <person name="Baldwin J."/>
            <person name="Abdouelleil A."/>
            <person name="Abdulkadir J."/>
            <person name="Abebe A."/>
            <person name="Abera B."/>
            <person name="Abreu J."/>
            <person name="Acer S.C."/>
            <person name="Aftuck L."/>
            <person name="Alexander A."/>
            <person name="An P."/>
            <person name="Anderson E."/>
            <person name="Anderson S."/>
            <person name="Arachi H."/>
            <person name="Azer M."/>
            <person name="Bachantsang P."/>
            <person name="Barry A."/>
            <person name="Bayul T."/>
            <person name="Berlin A."/>
            <person name="Bessette D."/>
            <person name="Bloom T."/>
            <person name="Blye J."/>
            <person name="Boguslavskiy L."/>
            <person name="Bonnet C."/>
            <person name="Boukhgalter B."/>
            <person name="Bourzgui I."/>
            <person name="Brown A."/>
            <person name="Cahill P."/>
            <person name="Channer S."/>
            <person name="Cheshatsang Y."/>
            <person name="Chuda L."/>
            <person name="Citroen M."/>
            <person name="Collymore A."/>
            <person name="Cooke P."/>
            <person name="Costello M."/>
            <person name="D'Aco K."/>
            <person name="Daza R."/>
            <person name="De Haan G."/>
            <person name="DeGray S."/>
            <person name="DeMaso C."/>
            <person name="Dhargay N."/>
            <person name="Dooley K."/>
            <person name="Dooley E."/>
            <person name="Doricent M."/>
            <person name="Dorje P."/>
            <person name="Dorjee K."/>
            <person name="Dupes A."/>
            <person name="Elong R."/>
            <person name="Falk J."/>
            <person name="Farina A."/>
            <person name="Faro S."/>
            <person name="Ferguson D."/>
            <person name="Fisher S."/>
            <person name="Foley C.D."/>
            <person name="Franke A."/>
            <person name="Friedrich D."/>
            <person name="Gadbois L."/>
            <person name="Gearin G."/>
            <person name="Gearin C.R."/>
            <person name="Giannoukos G."/>
            <person name="Goode T."/>
            <person name="Graham J."/>
            <person name="Grandbois E."/>
            <person name="Grewal S."/>
            <person name="Gyaltsen K."/>
            <person name="Hafez N."/>
            <person name="Hagos B."/>
            <person name="Hall J."/>
            <person name="Henson C."/>
            <person name="Hollinger A."/>
            <person name="Honan T."/>
            <person name="Huard M.D."/>
            <person name="Hughes L."/>
            <person name="Hurhula B."/>
            <person name="Husby M.E."/>
            <person name="Kamat A."/>
            <person name="Kanga B."/>
            <person name="Kashin S."/>
            <person name="Khazanovich D."/>
            <person name="Kisner P."/>
            <person name="Lance K."/>
            <person name="Lara M."/>
            <person name="Lee W."/>
            <person name="Lennon N."/>
            <person name="Letendre F."/>
            <person name="LeVine R."/>
            <person name="Lipovsky A."/>
            <person name="Liu X."/>
            <person name="Liu J."/>
            <person name="Liu S."/>
            <person name="Lokyitsang T."/>
            <person name="Lokyitsang Y."/>
            <person name="Lubonja R."/>
            <person name="Lui A."/>
            <person name="MacDonald P."/>
            <person name="Magnisalis V."/>
            <person name="Maru K."/>
            <person name="Matthews C."/>
            <person name="McCusker W."/>
            <person name="McDonough S."/>
            <person name="Mehta T."/>
            <person name="Meldrim J."/>
            <person name="Meneus L."/>
            <person name="Mihai O."/>
            <person name="Mihalev A."/>
            <person name="Mihova T."/>
            <person name="Mittelman R."/>
            <person name="Mlenga V."/>
            <person name="Montmayeur A."/>
            <person name="Mulrain L."/>
            <person name="Navidi A."/>
            <person name="Naylor J."/>
            <person name="Negash T."/>
            <person name="Nguyen T."/>
            <person name="Nguyen N."/>
            <person name="Nicol R."/>
            <person name="Norbu C."/>
            <person name="Norbu N."/>
            <person name="Novod N."/>
            <person name="O'Neill B."/>
            <person name="Osman S."/>
            <person name="Markiewicz E."/>
            <person name="Oyono O.L."/>
            <person name="Patti C."/>
            <person name="Phunkhang P."/>
            <person name="Pierre F."/>
            <person name="Priest M."/>
            <person name="Raghuraman S."/>
            <person name="Rege F."/>
            <person name="Reyes R."/>
            <person name="Rise C."/>
            <person name="Rogov P."/>
            <person name="Ross K."/>
            <person name="Ryan E."/>
            <person name="Settipalli S."/>
            <person name="Shea T."/>
            <person name="Sherpa N."/>
            <person name="Shi L."/>
            <person name="Shih D."/>
            <person name="Sparrow T."/>
            <person name="Spaulding J."/>
            <person name="Stalker J."/>
            <person name="Stange-Thomann N."/>
            <person name="Stavropoulos S."/>
            <person name="Stone C."/>
            <person name="Strader C."/>
            <person name="Tesfaye S."/>
            <person name="Thomson T."/>
            <person name="Thoulutsang Y."/>
            <person name="Thoulutsang D."/>
            <person name="Topham K."/>
            <person name="Topping I."/>
            <person name="Tsamla T."/>
            <person name="Vassiliev H."/>
            <person name="Vo A."/>
            <person name="Wangchuk T."/>
            <person name="Wangdi T."/>
            <person name="Weiand M."/>
            <person name="Wilkinson J."/>
            <person name="Wilson A."/>
            <person name="Yadav S."/>
            <person name="Young G."/>
            <person name="Yu Q."/>
            <person name="Zembek L."/>
            <person name="Zhong D."/>
            <person name="Zimmer A."/>
            <person name="Zwirko Z."/>
            <person name="Jaffe D.B."/>
            <person name="Alvarez P."/>
            <person name="Brockman W."/>
            <person name="Butler J."/>
            <person name="Chin C."/>
            <person name="Gnerre S."/>
            <person name="Grabherr M."/>
            <person name="Kleber M."/>
            <person name="Mauceli E."/>
            <person name="MacCallum I."/>
        </authorList>
    </citation>
    <scope>NUCLEOTIDE SEQUENCE [LARGE SCALE GENOMIC DNA]</scope>
    <source>
        <strain evidence="5">Tucson 15010-1051.87</strain>
    </source>
</reference>
<dbReference type="GO" id="GO:0005856">
    <property type="term" value="C:cytoskeleton"/>
    <property type="evidence" value="ECO:0007669"/>
    <property type="project" value="TreeGrafter"/>
</dbReference>
<feature type="compositionally biased region" description="Polar residues" evidence="2">
    <location>
        <begin position="2003"/>
        <end position="2013"/>
    </location>
</feature>
<feature type="region of interest" description="Disordered" evidence="2">
    <location>
        <begin position="343"/>
        <end position="363"/>
    </location>
</feature>
<feature type="compositionally biased region" description="Polar residues" evidence="2">
    <location>
        <begin position="1286"/>
        <end position="1300"/>
    </location>
</feature>
<gene>
    <name evidence="4" type="primary">Dvir\GJ21815</name>
    <name evidence="4" type="ORF">Dvir_GJ21815</name>
</gene>
<feature type="compositionally biased region" description="Polar residues" evidence="2">
    <location>
        <begin position="1877"/>
        <end position="1896"/>
    </location>
</feature>
<dbReference type="EMBL" id="CH940648">
    <property type="protein sequence ID" value="EDW61039.2"/>
    <property type="molecule type" value="Genomic_DNA"/>
</dbReference>
<dbReference type="KEGG" id="dvi:6625510"/>
<dbReference type="HOGENOM" id="CLU_227105_0_0_1"/>
<dbReference type="InterPro" id="IPR001303">
    <property type="entry name" value="Aldolase_II/adducin_N"/>
</dbReference>
<dbReference type="FunFam" id="3.40.225.10:FF:000011">
    <property type="entry name" value="Uncharacterized protein, isoform B"/>
    <property type="match status" value="1"/>
</dbReference>
<feature type="compositionally biased region" description="Low complexity" evidence="2">
    <location>
        <begin position="2258"/>
        <end position="2268"/>
    </location>
</feature>
<feature type="compositionally biased region" description="Polar residues" evidence="2">
    <location>
        <begin position="1793"/>
        <end position="1836"/>
    </location>
</feature>
<feature type="compositionally biased region" description="Low complexity" evidence="2">
    <location>
        <begin position="1020"/>
        <end position="1030"/>
    </location>
</feature>
<dbReference type="Gene3D" id="3.40.225.10">
    <property type="entry name" value="Class II aldolase/adducin N-terminal domain"/>
    <property type="match status" value="1"/>
</dbReference>
<name>B4LMU8_DROVI</name>
<dbReference type="InterPro" id="IPR051017">
    <property type="entry name" value="Aldolase-II_Adducin_sf"/>
</dbReference>
<feature type="region of interest" description="Disordered" evidence="2">
    <location>
        <begin position="1791"/>
        <end position="2013"/>
    </location>
</feature>
<evidence type="ECO:0000256" key="2">
    <source>
        <dbReference type="SAM" id="MobiDB-lite"/>
    </source>
</evidence>
<dbReference type="OrthoDB" id="3238794at2759"/>
<dbReference type="Proteomes" id="UP000008792">
    <property type="component" value="Unassembled WGS sequence"/>
</dbReference>
<feature type="compositionally biased region" description="Basic and acidic residues" evidence="2">
    <location>
        <begin position="1315"/>
        <end position="1327"/>
    </location>
</feature>
<feature type="region of interest" description="Disordered" evidence="2">
    <location>
        <begin position="2025"/>
        <end position="2091"/>
    </location>
</feature>
<feature type="region of interest" description="Disordered" evidence="2">
    <location>
        <begin position="1375"/>
        <end position="1403"/>
    </location>
</feature>
<proteinExistence type="inferred from homology"/>
<evidence type="ECO:0000313" key="4">
    <source>
        <dbReference type="EMBL" id="EDW61039.2"/>
    </source>
</evidence>
<dbReference type="SMR" id="B4LMU8"/>
<dbReference type="InParanoid" id="B4LMU8"/>
<dbReference type="GO" id="GO:0051015">
    <property type="term" value="F:actin filament binding"/>
    <property type="evidence" value="ECO:0007669"/>
    <property type="project" value="TreeGrafter"/>
</dbReference>
<comment type="similarity">
    <text evidence="1">Belongs to the aldolase class II family. Adducin subfamily.</text>
</comment>
<feature type="compositionally biased region" description="Basic and acidic residues" evidence="2">
    <location>
        <begin position="1910"/>
        <end position="1919"/>
    </location>
</feature>
<feature type="region of interest" description="Disordered" evidence="2">
    <location>
        <begin position="2250"/>
        <end position="2276"/>
    </location>
</feature>
<dbReference type="PANTHER" id="PTHR10672:SF3">
    <property type="entry name" value="PROTEIN HU-LI TAI SHAO"/>
    <property type="match status" value="1"/>
</dbReference>
<feature type="domain" description="Class II aldolase/adducin N-terminal" evidence="3">
    <location>
        <begin position="121"/>
        <end position="302"/>
    </location>
</feature>
<accession>B4LMU8</accession>
<keyword evidence="5" id="KW-1185">Reference proteome</keyword>
<feature type="region of interest" description="Disordered" evidence="2">
    <location>
        <begin position="1281"/>
        <end position="1340"/>
    </location>
</feature>
<feature type="compositionally biased region" description="Polar residues" evidence="2">
    <location>
        <begin position="1943"/>
        <end position="1955"/>
    </location>
</feature>
<dbReference type="Pfam" id="PF00596">
    <property type="entry name" value="Aldolase_II"/>
    <property type="match status" value="1"/>
</dbReference>
<feature type="compositionally biased region" description="Polar residues" evidence="2">
    <location>
        <begin position="1921"/>
        <end position="1934"/>
    </location>
</feature>
<feature type="region of interest" description="Disordered" evidence="2">
    <location>
        <begin position="1"/>
        <end position="35"/>
    </location>
</feature>
<dbReference type="SMART" id="SM01007">
    <property type="entry name" value="Aldolase_II"/>
    <property type="match status" value="1"/>
</dbReference>
<feature type="region of interest" description="Disordered" evidence="2">
    <location>
        <begin position="805"/>
        <end position="836"/>
    </location>
</feature>
<dbReference type="GO" id="GO:0005886">
    <property type="term" value="C:plasma membrane"/>
    <property type="evidence" value="ECO:0007669"/>
    <property type="project" value="UniProtKB-SubCell"/>
</dbReference>
<dbReference type="GO" id="GO:0014069">
    <property type="term" value="C:postsynaptic density"/>
    <property type="evidence" value="ECO:0007669"/>
    <property type="project" value="TreeGrafter"/>
</dbReference>
<dbReference type="SUPFAM" id="SSF53639">
    <property type="entry name" value="AraD/HMP-PK domain-like"/>
    <property type="match status" value="1"/>
</dbReference>
<organism evidence="4 5">
    <name type="scientific">Drosophila virilis</name>
    <name type="common">Fruit fly</name>
    <dbReference type="NCBI Taxonomy" id="7244"/>
    <lineage>
        <taxon>Eukaryota</taxon>
        <taxon>Metazoa</taxon>
        <taxon>Ecdysozoa</taxon>
        <taxon>Arthropoda</taxon>
        <taxon>Hexapoda</taxon>
        <taxon>Insecta</taxon>
        <taxon>Pterygota</taxon>
        <taxon>Neoptera</taxon>
        <taxon>Endopterygota</taxon>
        <taxon>Diptera</taxon>
        <taxon>Brachycera</taxon>
        <taxon>Muscomorpha</taxon>
        <taxon>Ephydroidea</taxon>
        <taxon>Drosophilidae</taxon>
        <taxon>Drosophila</taxon>
    </lineage>
</organism>
<feature type="compositionally biased region" description="Basic and acidic residues" evidence="2">
    <location>
        <begin position="22"/>
        <end position="35"/>
    </location>
</feature>
<sequence>MTEVEQPPQNGIDPTAGEEDENSKARPADIEQDMREMERRKRVEAIMGSKLFREELERIVDSAREGGAGASGILQQLSDIVGVPVNRVSNVFKSSSCMVPINDIRGVESMGYAKGEKILRCKLAATFRLLDLYGWTQGLGAQITARLKVDQEYFLVNPYGLLYHEITASSLNKVDMQGQIVEQGTTNFGVNKSHFVLHSVVHAARPDIRCAIYIGCSPVVAISSLKTGLLALTKDACVLGEISIHVYTGLFDEDERNRLVRNLGPNSKVMLLANHGALCCGETIEEAFFAACHIVQACETQLKLLPVGIENLVLIPEESRKLIYEQSRRPPEDLEKKFAAITTDEDGAASSKEEPTPKIGSPPKWRVGGAEFEALMRMLDNAGYRTGYIYRHPLIKSDPPKPKNDVELPPAVSSLGYLLEEEELFRQGIWKKGDLRKGGDRSRWLNSPNVYQKVEVLETGTPDPKKITKWVAEGSPTHSTPVRIEDPLQFVPAGTTTKEFKRVQQQIKDNRRADLISAGPQSHILEGVTWDEANRIKDATVSQTGDHVVLMGAASKGIIQRGFQHNATVYKAPYAKNPFDNVTDDELNEYKRTVERKKKSIHGEYTDTDFSESEALNSMQAAGAHAHAKHAQSEPETEHQVIQIQTQQAPIPSQAEVVLSDETEIQETDPDTVTVQTSSEERKIDLVYDELDKENQNQNQNQGHIQNESVPASTSKCRRDLLSAFTNPNSTSNSCPSPCLHTQHVADLTQKPESLASPKVLQGEFYSYAYGAGPLGRCCQPQICSVLLHALHSEHLQNIAYYRGSGNRSSATSSTGTNNTNESSTPRRPLQLANGLPPPYRTLSHFGFNSPRQPPRTEHRHLPRGAECIRYRPMHRVISYEEIFATPRYEQLCQFCFEQLLRLKPELQRRSAASSSGEEPEDLISGSGSYPATPRKLATLTELNDEEEFEEQLFERAPFTSVRCHVSTQTSSVLISSNFLAQIERLNFSEESTNVNYVPGIQTISSDISFRGVQTPTSPPASATSAPPSADMRRRFIPTDRDKTTTDLTEVWNFGNWQEQERQDESAQAQQPLTERRITLEITQQFGANCEQNEGQATDQKELDQQADRQLMTREERQRRKLEFQELWQDHVQYFGAKEEMEHEVPATLEHTVTMSLEAGEAQTLRTYGWLRQPIQGEDSKEKVQADLVCEELRIDQGSSSSNRQSTQSFSGDVQHQAAAEIPKILQDFEQSLCVAGQNLEKLVATTKKLQVEGAQDESGSDESMESGSLFRAISLENIADADDTASVSEPQRLQPPNFSTDEEFPEQGEEPQAEIDHEEKRDDEKPVTPLPSVNQKDNVECGHIDEKDVDEHEEYIDIEDVEENEEYIDIEESDCRAEVSPSAEPTTRDELETPQRECTSTNNDIFSPLEREILERIQENKLKERESIFGRIDESIRNKLTPCKLQRMVTGAEETFQTCTHIYRSPPTATPTGGDIPHLFQFSSEPRPSSFSMHNINAPASSSAHVHVITAKTPRLSCSWESYQGSSRSSSPTSRPSLERTISSTTFVFRSSPRKKRNFIQENIRNAGKPRAISKSSINSTARLRLRRGLAKTSDALSVCTFQAEQRSSSARLWVSLPSTPRGISGQKRRSVSPNQALYPLIHSPSTSYAKRRKPLANQTPKLNRSPRPILHKTISSGTYCTDSTGSQQGGVLMQSLSSTTFELANTEEDQQIETLTNQIAATSLVLRSPESQNNATGSSLYYSADDNTVIEVQELNLSILDNQRNTTEQEMGRPMYDNESDEALQPRLSAGETTENTSQAANADTQEVSEVSDSTAEGYTGNTDEFTEPSQTTTDRPEEETMDPSSGYVETGTNDTDNESDSENEHSAAAFQDPHASNNSNRLDSVELTSTSSLPDGGESLNEDTAETEEHMTDEISGRTGSQEFDASNESVNEIPDSDKTNLNGQAHPNADNTAEPGAPANESNEAKVKSPHKPAGNSELEQEGGDGNANGGLNADSSGFSLSSNRANFNLSPQHNFLRSFSFYDSDSSTDGECLLKTQHNLQSSVQDDTEDDNKPNTSAAAATSKKKRKSGGRDDNASKKSDEDEIVVLDTQCTLTDGTLHVSEESLDDIQAPRGEAGDVNKAKLYQPFAENDSWNIFGVEDDEEEVEEDGEDEENEVQPETFEPIAEIASMAADNVSSQNDEEFSIEVELPLGGFNEYGQLELELDTRLLFGGSSGYATIDSHPIEWPLNGVYDFGPFVVELSDEQPELVPGSSDSSQSLEISQNEKNQTVALEQVIRTDFTQPEPKEEQPPSHE</sequence>
<feature type="compositionally biased region" description="Acidic residues" evidence="2">
    <location>
        <begin position="1301"/>
        <end position="1314"/>
    </location>
</feature>
<evidence type="ECO:0000256" key="1">
    <source>
        <dbReference type="ARBA" id="ARBA00006274"/>
    </source>
</evidence>
<dbReference type="eggNOG" id="KOG3699">
    <property type="taxonomic scope" value="Eukaryota"/>
</dbReference>
<feature type="region of interest" description="Disordered" evidence="2">
    <location>
        <begin position="1013"/>
        <end position="1032"/>
    </location>
</feature>
<dbReference type="STRING" id="7244.B4LMU8"/>
<feature type="compositionally biased region" description="Polar residues" evidence="2">
    <location>
        <begin position="2041"/>
        <end position="2050"/>
    </location>
</feature>
<feature type="compositionally biased region" description="Basic and acidic residues" evidence="2">
    <location>
        <begin position="1387"/>
        <end position="1396"/>
    </location>
</feature>
<evidence type="ECO:0000259" key="3">
    <source>
        <dbReference type="SMART" id="SM01007"/>
    </source>
</evidence>
<feature type="region of interest" description="Disordered" evidence="2">
    <location>
        <begin position="911"/>
        <end position="934"/>
    </location>
</feature>
<feature type="compositionally biased region" description="Low complexity" evidence="2">
    <location>
        <begin position="805"/>
        <end position="824"/>
    </location>
</feature>
<evidence type="ECO:0000313" key="5">
    <source>
        <dbReference type="Proteomes" id="UP000008792"/>
    </source>
</evidence>